<evidence type="ECO:0000313" key="8">
    <source>
        <dbReference type="Proteomes" id="UP001589799"/>
    </source>
</evidence>
<feature type="region of interest" description="Disordered" evidence="6">
    <location>
        <begin position="127"/>
        <end position="157"/>
    </location>
</feature>
<dbReference type="InterPro" id="IPR006127">
    <property type="entry name" value="ZnuA-like"/>
</dbReference>
<keyword evidence="3" id="KW-0813">Transport</keyword>
<comment type="caution">
    <text evidence="7">The sequence shown here is derived from an EMBL/GenBank/DDBJ whole genome shotgun (WGS) entry which is preliminary data.</text>
</comment>
<dbReference type="RefSeq" id="WP_377699219.1">
    <property type="nucleotide sequence ID" value="NZ_JBHLWE010000038.1"/>
</dbReference>
<reference evidence="7 8" key="1">
    <citation type="submission" date="2024-09" db="EMBL/GenBank/DDBJ databases">
        <authorList>
            <person name="Sun Q."/>
            <person name="Mori K."/>
        </authorList>
    </citation>
    <scope>NUCLEOTIDE SEQUENCE [LARGE SCALE GENOMIC DNA]</scope>
    <source>
        <strain evidence="7 8">KCTC 22789</strain>
    </source>
</reference>
<sequence length="322" mass="34618">MIQSGAEELLRSLLAVALASVVLPAWAEPPRVVTDIAAVHSLVSRVMEGVGEPELLIPAGASPHFYALKPSDARKLRDAQIVIKIGPQLSPWMDRPLTSLAQGAQRLRLLEQPGTITLAARTGATFEPHEHHGDHHPGTGEEDHDHDHDHGHAAIDPHAWLDPENGKIWLPLIAKALSDLDPEHAADYSANATAGAAEIDWAMADTRAALASVQDLRFIVFHDAYQYFEHRFGLNAAGAIALSDASPPGPARIAELRERVEALDVTCALTEPQFDLDLVRTVFDSHDIKTAVVDPAGSALPLGPDMYPELIRSVGAALTSCN</sequence>
<dbReference type="InterPro" id="IPR050492">
    <property type="entry name" value="Bact_metal-bind_prot9"/>
</dbReference>
<protein>
    <recommendedName>
        <fullName evidence="2">High-affinity zinc uptake system protein ZnuA</fullName>
    </recommendedName>
</protein>
<evidence type="ECO:0000313" key="7">
    <source>
        <dbReference type="EMBL" id="MFC0341596.1"/>
    </source>
</evidence>
<organism evidence="7 8">
    <name type="scientific">Paracoccus niistensis</name>
    <dbReference type="NCBI Taxonomy" id="632935"/>
    <lineage>
        <taxon>Bacteria</taxon>
        <taxon>Pseudomonadati</taxon>
        <taxon>Pseudomonadota</taxon>
        <taxon>Alphaproteobacteria</taxon>
        <taxon>Rhodobacterales</taxon>
        <taxon>Paracoccaceae</taxon>
        <taxon>Paracoccus</taxon>
    </lineage>
</organism>
<dbReference type="Proteomes" id="UP001589799">
    <property type="component" value="Unassembled WGS sequence"/>
</dbReference>
<evidence type="ECO:0000256" key="6">
    <source>
        <dbReference type="SAM" id="MobiDB-lite"/>
    </source>
</evidence>
<comment type="similarity">
    <text evidence="1">Belongs to the bacterial solute-binding protein 9 family.</text>
</comment>
<keyword evidence="4" id="KW-0732">Signal</keyword>
<keyword evidence="5" id="KW-0864">Zinc transport</keyword>
<dbReference type="EMBL" id="JBHLWE010000038">
    <property type="protein sequence ID" value="MFC0341596.1"/>
    <property type="molecule type" value="Genomic_DNA"/>
</dbReference>
<dbReference type="Pfam" id="PF01297">
    <property type="entry name" value="ZnuA"/>
    <property type="match status" value="1"/>
</dbReference>
<evidence type="ECO:0000256" key="2">
    <source>
        <dbReference type="ARBA" id="ARBA00015915"/>
    </source>
</evidence>
<accession>A0ABV6I5U1</accession>
<evidence type="ECO:0000256" key="5">
    <source>
        <dbReference type="ARBA" id="ARBA00022906"/>
    </source>
</evidence>
<dbReference type="PANTHER" id="PTHR42953:SF3">
    <property type="entry name" value="HIGH-AFFINITY ZINC UPTAKE SYSTEM PROTEIN ZNUA"/>
    <property type="match status" value="1"/>
</dbReference>
<dbReference type="SUPFAM" id="SSF53807">
    <property type="entry name" value="Helical backbone' metal receptor"/>
    <property type="match status" value="1"/>
</dbReference>
<dbReference type="PANTHER" id="PTHR42953">
    <property type="entry name" value="HIGH-AFFINITY ZINC UPTAKE SYSTEM PROTEIN ZNUA-RELATED"/>
    <property type="match status" value="1"/>
</dbReference>
<dbReference type="Gene3D" id="3.40.50.1980">
    <property type="entry name" value="Nitrogenase molybdenum iron protein domain"/>
    <property type="match status" value="2"/>
</dbReference>
<keyword evidence="5" id="KW-0862">Zinc</keyword>
<proteinExistence type="inferred from homology"/>
<evidence type="ECO:0000256" key="3">
    <source>
        <dbReference type="ARBA" id="ARBA00022448"/>
    </source>
</evidence>
<evidence type="ECO:0000256" key="1">
    <source>
        <dbReference type="ARBA" id="ARBA00011028"/>
    </source>
</evidence>
<keyword evidence="8" id="KW-1185">Reference proteome</keyword>
<gene>
    <name evidence="7" type="ORF">ACFFII_12575</name>
</gene>
<keyword evidence="5" id="KW-0406">Ion transport</keyword>
<name>A0ABV6I5U1_9RHOB</name>
<evidence type="ECO:0000256" key="4">
    <source>
        <dbReference type="ARBA" id="ARBA00022729"/>
    </source>
</evidence>